<evidence type="ECO:0000313" key="1">
    <source>
        <dbReference type="EMBL" id="KHD08153.1"/>
    </source>
</evidence>
<protein>
    <submittedName>
        <fullName evidence="1">Uncharacterized protein</fullName>
    </submittedName>
</protein>
<organism evidence="1 2">
    <name type="scientific">Candidatus Thiomargarita nelsonii</name>
    <dbReference type="NCBI Taxonomy" id="1003181"/>
    <lineage>
        <taxon>Bacteria</taxon>
        <taxon>Pseudomonadati</taxon>
        <taxon>Pseudomonadota</taxon>
        <taxon>Gammaproteobacteria</taxon>
        <taxon>Thiotrichales</taxon>
        <taxon>Thiotrichaceae</taxon>
        <taxon>Thiomargarita</taxon>
    </lineage>
</organism>
<accession>A0A0A6PLU8</accession>
<keyword evidence="2" id="KW-1185">Reference proteome</keyword>
<dbReference type="Proteomes" id="UP000030428">
    <property type="component" value="Unassembled WGS sequence"/>
</dbReference>
<sequence length="270" mass="29971">MEFAVITLKLITPLHIGKGRCGILMRSHGFVPGHLLSYALVNVIAKQNGAQDSDFTEALEIVRDNVRCGPLFIQEDEPNKVLLPHKYQQRIENNYLIASNHVTLQLENRASVEGALFEVEAISAHPLRGQKPGAQTHLTGGIWYYKNECLADRLSEWINQCWLGGEVKIGFGRVECESLKPAEAYPGITGKCDGKGLWLDKGEYLPGPALDGVIGAPLRPWVGRLYDEKKGFGRRFSPPELVRMDGRVEQAGCFLPATTENGFGCWKLNK</sequence>
<comment type="caution">
    <text evidence="1">The sequence shown here is derived from an EMBL/GenBank/DDBJ whole genome shotgun (WGS) entry which is preliminary data.</text>
</comment>
<dbReference type="AlphaFoldDB" id="A0A0A6PLU8"/>
<proteinExistence type="predicted"/>
<reference evidence="1 2" key="1">
    <citation type="journal article" date="2016" name="Front. Microbiol.">
        <title>Single-Cell (Meta-)Genomics of a Dimorphic Candidatus Thiomargarita nelsonii Reveals Genomic Plasticity.</title>
        <authorList>
            <person name="Flood B.E."/>
            <person name="Fliss P."/>
            <person name="Jones D.S."/>
            <person name="Dick G.J."/>
            <person name="Jain S."/>
            <person name="Kaster A.K."/>
            <person name="Winkel M."/>
            <person name="Mussmann M."/>
            <person name="Bailey J."/>
        </authorList>
    </citation>
    <scope>NUCLEOTIDE SEQUENCE [LARGE SCALE GENOMIC DNA]</scope>
    <source>
        <strain evidence="1">Hydrate Ridge</strain>
    </source>
</reference>
<name>A0A0A6PLU8_9GAMM</name>
<dbReference type="EMBL" id="JSZA02000052">
    <property type="protein sequence ID" value="KHD08153.1"/>
    <property type="molecule type" value="Genomic_DNA"/>
</dbReference>
<evidence type="ECO:0000313" key="2">
    <source>
        <dbReference type="Proteomes" id="UP000030428"/>
    </source>
</evidence>
<gene>
    <name evidence="1" type="ORF">PN36_14880</name>
</gene>